<feature type="region of interest" description="Disordered" evidence="1">
    <location>
        <begin position="658"/>
        <end position="696"/>
    </location>
</feature>
<dbReference type="OrthoDB" id="3258969at2759"/>
<feature type="region of interest" description="Disordered" evidence="1">
    <location>
        <begin position="488"/>
        <end position="508"/>
    </location>
</feature>
<evidence type="ECO:0000313" key="3">
    <source>
        <dbReference type="Proteomes" id="UP000218811"/>
    </source>
</evidence>
<gene>
    <name evidence="2" type="ORF">WOLCODRAFT_27403</name>
</gene>
<accession>A0A2H3JFC7</accession>
<organism evidence="2 3">
    <name type="scientific">Wolfiporia cocos (strain MD-104)</name>
    <name type="common">Brown rot fungus</name>
    <dbReference type="NCBI Taxonomy" id="742152"/>
    <lineage>
        <taxon>Eukaryota</taxon>
        <taxon>Fungi</taxon>
        <taxon>Dikarya</taxon>
        <taxon>Basidiomycota</taxon>
        <taxon>Agaricomycotina</taxon>
        <taxon>Agaricomycetes</taxon>
        <taxon>Polyporales</taxon>
        <taxon>Phaeolaceae</taxon>
        <taxon>Wolfiporia</taxon>
    </lineage>
</organism>
<dbReference type="Proteomes" id="UP000218811">
    <property type="component" value="Unassembled WGS sequence"/>
</dbReference>
<feature type="region of interest" description="Disordered" evidence="1">
    <location>
        <begin position="1"/>
        <end position="67"/>
    </location>
</feature>
<feature type="compositionally biased region" description="Acidic residues" evidence="1">
    <location>
        <begin position="675"/>
        <end position="696"/>
    </location>
</feature>
<dbReference type="AlphaFoldDB" id="A0A2H3JFC7"/>
<reference evidence="2 3" key="1">
    <citation type="journal article" date="2012" name="Science">
        <title>The Paleozoic origin of enzymatic lignin decomposition reconstructed from 31 fungal genomes.</title>
        <authorList>
            <person name="Floudas D."/>
            <person name="Binder M."/>
            <person name="Riley R."/>
            <person name="Barry K."/>
            <person name="Blanchette R.A."/>
            <person name="Henrissat B."/>
            <person name="Martinez A.T."/>
            <person name="Otillar R."/>
            <person name="Spatafora J.W."/>
            <person name="Yadav J.S."/>
            <person name="Aerts A."/>
            <person name="Benoit I."/>
            <person name="Boyd A."/>
            <person name="Carlson A."/>
            <person name="Copeland A."/>
            <person name="Coutinho P.M."/>
            <person name="de Vries R.P."/>
            <person name="Ferreira P."/>
            <person name="Findley K."/>
            <person name="Foster B."/>
            <person name="Gaskell J."/>
            <person name="Glotzer D."/>
            <person name="Gorecki P."/>
            <person name="Heitman J."/>
            <person name="Hesse C."/>
            <person name="Hori C."/>
            <person name="Igarashi K."/>
            <person name="Jurgens J.A."/>
            <person name="Kallen N."/>
            <person name="Kersten P."/>
            <person name="Kohler A."/>
            <person name="Kuees U."/>
            <person name="Kumar T.K.A."/>
            <person name="Kuo A."/>
            <person name="LaButti K."/>
            <person name="Larrondo L.F."/>
            <person name="Lindquist E."/>
            <person name="Ling A."/>
            <person name="Lombard V."/>
            <person name="Lucas S."/>
            <person name="Lundell T."/>
            <person name="Martin R."/>
            <person name="McLaughlin D.J."/>
            <person name="Morgenstern I."/>
            <person name="Morin E."/>
            <person name="Murat C."/>
            <person name="Nagy L.G."/>
            <person name="Nolan M."/>
            <person name="Ohm R.A."/>
            <person name="Patyshakuliyeva A."/>
            <person name="Rokas A."/>
            <person name="Ruiz-Duenas F.J."/>
            <person name="Sabat G."/>
            <person name="Salamov A."/>
            <person name="Samejima M."/>
            <person name="Schmutz J."/>
            <person name="Slot J.C."/>
            <person name="St John F."/>
            <person name="Stenlid J."/>
            <person name="Sun H."/>
            <person name="Sun S."/>
            <person name="Syed K."/>
            <person name="Tsang A."/>
            <person name="Wiebenga A."/>
            <person name="Young D."/>
            <person name="Pisabarro A."/>
            <person name="Eastwood D.C."/>
            <person name="Martin F."/>
            <person name="Cullen D."/>
            <person name="Grigoriev I.V."/>
            <person name="Hibbett D.S."/>
        </authorList>
    </citation>
    <scope>NUCLEOTIDE SEQUENCE [LARGE SCALE GENOMIC DNA]</scope>
    <source>
        <strain evidence="2 3">MD-104</strain>
    </source>
</reference>
<evidence type="ECO:0000313" key="2">
    <source>
        <dbReference type="EMBL" id="PCH34707.1"/>
    </source>
</evidence>
<name>A0A2H3JFC7_WOLCO</name>
<feature type="compositionally biased region" description="Polar residues" evidence="1">
    <location>
        <begin position="488"/>
        <end position="503"/>
    </location>
</feature>
<dbReference type="OMA" id="PETMFHP"/>
<feature type="region of interest" description="Disordered" evidence="1">
    <location>
        <begin position="280"/>
        <end position="323"/>
    </location>
</feature>
<protein>
    <submittedName>
        <fullName evidence="2">Uncharacterized protein</fullName>
    </submittedName>
</protein>
<feature type="compositionally biased region" description="Low complexity" evidence="1">
    <location>
        <begin position="283"/>
        <end position="299"/>
    </location>
</feature>
<dbReference type="EMBL" id="KB467832">
    <property type="protein sequence ID" value="PCH34707.1"/>
    <property type="molecule type" value="Genomic_DNA"/>
</dbReference>
<keyword evidence="3" id="KW-1185">Reference proteome</keyword>
<evidence type="ECO:0000256" key="1">
    <source>
        <dbReference type="SAM" id="MobiDB-lite"/>
    </source>
</evidence>
<sequence length="935" mass="104195">MIPRSKLSKNILNGARRRAYSARAEPPHVGRPDAREDAPKAAPKAALPRLRETPAEQQVRNKSGRIVKAERDERVDITTSLTPVKTYMGGFTRPRDLRVSNWFPGGAYLNRNKVYEPPPPTAYEAHTVFIAETRYPVKHGIGRVDAVDHFLGVCREGDFPAVMARLNSTRSPRDAREAMDNARWPWAKQKVIRQVKWCAPGETKESVLQALLEEDERAVRAELGEAVEGEGAAAAGASSEAQADPESQTLIATEVIERHPNPKHPQHDQRRLIHFSMRRLAESPSSSGPSTSASQPSTTYRERRAIPTTSWDSPRRRRGEADPRLVDDVVPTFYVERKRQRDDVTERKEEEGSLMAELNAGILSDGLAAKTRAREEKIPVEVTDPIDGTVTHPSGFVPPTPETMFHPAVAKVATEDHPIVQTVKQLWDERPANPAAAATAAEIDAQVERDYTKKKMGREVDAAAVLTNHARTEQGPSGTFDVLATTARSTPTGRRAIPTSSWDSPRRLRGEVDPRLADNIVPTFYVERKRQRDAVEQRKEEEGSLMAELNAGILSDGLAAETKHREEKIPVEMRDPVDGTVQHASGFVPPTPETMFHPVAAKVATEDNPIMSTVKVPWVEVPSSKNGNNSRSFHHSAIARATAIPNDALQLLSHAFKKPQNAPQPVKAAMREEREYEEDEEAAEEEEADVNEEYDEDADLETTNVRAKYVPTLQETPFWRPLLTVTFSTRPLALTYLRLSRALPRGLPYHAAINNDDRKCVSSFPTRMRNLRLNRMHQLAIDTACLLNGHRGGFIGIRFDRAQRGRGIGGEGLADPIPMEKRRVSVGVGEWYRRADEVKEQFAEAAEEKDVAETVEVFGLDDWGQRTDGKSWPPPPPPIRRVRSVDDHAAKQDPPVSFADLTPQAIKRKRAEYAVEHMDEIALGMALQNSHVVVP</sequence>
<proteinExistence type="predicted"/>
<feature type="compositionally biased region" description="Basic and acidic residues" evidence="1">
    <location>
        <begin position="25"/>
        <end position="39"/>
    </location>
</feature>